<sequence>MEKLQLPASLLSISKDDRCEGHVYDEEDFTLQVLTLDGLEPPIWVVPPTPLPPALKMCIIKIPEFNLPIGAELPRGLEELVFSADCDFNQPLPELPQTLRKLRLGRHFTHPLILPAGIQEVSLPLALPYRVKVPHGAKVEWV</sequence>
<keyword evidence="2" id="KW-1185">Reference proteome</keyword>
<dbReference type="EMBL" id="JAFCMP010000519">
    <property type="protein sequence ID" value="KAG5177990.1"/>
    <property type="molecule type" value="Genomic_DNA"/>
</dbReference>
<proteinExistence type="predicted"/>
<evidence type="ECO:0000313" key="2">
    <source>
        <dbReference type="Proteomes" id="UP000664859"/>
    </source>
</evidence>
<protein>
    <submittedName>
        <fullName evidence="1">Uncharacterized protein</fullName>
    </submittedName>
</protein>
<reference evidence="1" key="1">
    <citation type="submission" date="2021-02" db="EMBL/GenBank/DDBJ databases">
        <title>First Annotated Genome of the Yellow-green Alga Tribonema minus.</title>
        <authorList>
            <person name="Mahan K.M."/>
        </authorList>
    </citation>
    <scope>NUCLEOTIDE SEQUENCE</scope>
    <source>
        <strain evidence="1">UTEX B ZZ1240</strain>
    </source>
</reference>
<comment type="caution">
    <text evidence="1">The sequence shown here is derived from an EMBL/GenBank/DDBJ whole genome shotgun (WGS) entry which is preliminary data.</text>
</comment>
<organism evidence="1 2">
    <name type="scientific">Tribonema minus</name>
    <dbReference type="NCBI Taxonomy" id="303371"/>
    <lineage>
        <taxon>Eukaryota</taxon>
        <taxon>Sar</taxon>
        <taxon>Stramenopiles</taxon>
        <taxon>Ochrophyta</taxon>
        <taxon>PX clade</taxon>
        <taxon>Xanthophyceae</taxon>
        <taxon>Tribonematales</taxon>
        <taxon>Tribonemataceae</taxon>
        <taxon>Tribonema</taxon>
    </lineage>
</organism>
<dbReference type="AlphaFoldDB" id="A0A835YML1"/>
<dbReference type="OrthoDB" id="417426at2759"/>
<dbReference type="Proteomes" id="UP000664859">
    <property type="component" value="Unassembled WGS sequence"/>
</dbReference>
<gene>
    <name evidence="1" type="ORF">JKP88DRAFT_281487</name>
</gene>
<evidence type="ECO:0000313" key="1">
    <source>
        <dbReference type="EMBL" id="KAG5177990.1"/>
    </source>
</evidence>
<accession>A0A835YML1</accession>
<name>A0A835YML1_9STRA</name>